<feature type="region of interest" description="Disordered" evidence="11">
    <location>
        <begin position="82"/>
        <end position="111"/>
    </location>
</feature>
<evidence type="ECO:0000256" key="8">
    <source>
        <dbReference type="ARBA" id="ARBA00022741"/>
    </source>
</evidence>
<dbReference type="FunFam" id="3.40.50.300:FF:001091">
    <property type="entry name" value="Probable disease resistance protein At1g61300"/>
    <property type="match status" value="1"/>
</dbReference>
<dbReference type="PRINTS" id="PR00364">
    <property type="entry name" value="DISEASERSIST"/>
</dbReference>
<dbReference type="PANTHER" id="PTHR23155">
    <property type="entry name" value="DISEASE RESISTANCE PROTEIN RP"/>
    <property type="match status" value="1"/>
</dbReference>
<evidence type="ECO:0000256" key="10">
    <source>
        <dbReference type="ARBA" id="ARBA00022840"/>
    </source>
</evidence>
<keyword evidence="9" id="KW-0611">Plant defense</keyword>
<dbReference type="InterPro" id="IPR036388">
    <property type="entry name" value="WH-like_DNA-bd_sf"/>
</dbReference>
<protein>
    <submittedName>
        <fullName evidence="15">Late blight resistance proteinR1B-19</fullName>
    </submittedName>
</protein>
<feature type="domain" description="Disease resistance protein winged helix" evidence="13">
    <location>
        <begin position="433"/>
        <end position="503"/>
    </location>
</feature>
<keyword evidence="7" id="KW-0677">Repeat</keyword>
<evidence type="ECO:0000256" key="6">
    <source>
        <dbReference type="ARBA" id="ARBA00022667"/>
    </source>
</evidence>
<dbReference type="Gene3D" id="1.10.8.430">
    <property type="entry name" value="Helical domain of apoptotic protease-activating factors"/>
    <property type="match status" value="1"/>
</dbReference>
<name>A0AAW2TCQ9_9LAMI</name>
<dbReference type="InterPro" id="IPR042197">
    <property type="entry name" value="Apaf_helical"/>
</dbReference>
<evidence type="ECO:0000256" key="7">
    <source>
        <dbReference type="ARBA" id="ARBA00022737"/>
    </source>
</evidence>
<feature type="region of interest" description="Disordered" evidence="11">
    <location>
        <begin position="138"/>
        <end position="160"/>
    </location>
</feature>
<feature type="domain" description="Disease resistance R13L4/SHOC-2-like LRR" evidence="14">
    <location>
        <begin position="560"/>
        <end position="864"/>
    </location>
</feature>
<dbReference type="SUPFAM" id="SSF52540">
    <property type="entry name" value="P-loop containing nucleoside triphosphate hydrolases"/>
    <property type="match status" value="1"/>
</dbReference>
<dbReference type="Pfam" id="PF23598">
    <property type="entry name" value="LRR_14"/>
    <property type="match status" value="1"/>
</dbReference>
<dbReference type="GO" id="GO:0005737">
    <property type="term" value="C:cytoplasm"/>
    <property type="evidence" value="ECO:0007669"/>
    <property type="project" value="UniProtKB-SubCell"/>
</dbReference>
<keyword evidence="4" id="KW-0963">Cytoplasm</keyword>
<dbReference type="Gene3D" id="3.80.10.10">
    <property type="entry name" value="Ribonuclease Inhibitor"/>
    <property type="match status" value="1"/>
</dbReference>
<dbReference type="Gene3D" id="3.40.50.300">
    <property type="entry name" value="P-loop containing nucleotide triphosphate hydrolases"/>
    <property type="match status" value="1"/>
</dbReference>
<dbReference type="InterPro" id="IPR055414">
    <property type="entry name" value="LRR_R13L4/SHOC2-like"/>
</dbReference>
<dbReference type="Pfam" id="PF23559">
    <property type="entry name" value="WHD_DRP"/>
    <property type="match status" value="1"/>
</dbReference>
<evidence type="ECO:0000259" key="12">
    <source>
        <dbReference type="Pfam" id="PF00931"/>
    </source>
</evidence>
<proteinExistence type="inferred from homology"/>
<evidence type="ECO:0000256" key="4">
    <source>
        <dbReference type="ARBA" id="ARBA00022490"/>
    </source>
</evidence>
<comment type="caution">
    <text evidence="15">The sequence shown here is derived from an EMBL/GenBank/DDBJ whole genome shotgun (WGS) entry which is preliminary data.</text>
</comment>
<dbReference type="GO" id="GO:0005524">
    <property type="term" value="F:ATP binding"/>
    <property type="evidence" value="ECO:0007669"/>
    <property type="project" value="UniProtKB-KW"/>
</dbReference>
<evidence type="ECO:0000313" key="15">
    <source>
        <dbReference type="EMBL" id="KAL0402598.1"/>
    </source>
</evidence>
<feature type="compositionally biased region" description="Polar residues" evidence="11">
    <location>
        <begin position="100"/>
        <end position="111"/>
    </location>
</feature>
<dbReference type="FunFam" id="1.10.10.10:FF:000322">
    <property type="entry name" value="Probable disease resistance protein At1g63360"/>
    <property type="match status" value="1"/>
</dbReference>
<dbReference type="SUPFAM" id="SSF52058">
    <property type="entry name" value="L domain-like"/>
    <property type="match status" value="1"/>
</dbReference>
<gene>
    <name evidence="15" type="ORF">Slati_4289700</name>
</gene>
<dbReference type="InterPro" id="IPR027417">
    <property type="entry name" value="P-loop_NTPase"/>
</dbReference>
<keyword evidence="6" id="KW-0381">Hypersensitive response</keyword>
<evidence type="ECO:0000256" key="2">
    <source>
        <dbReference type="ARBA" id="ARBA00004496"/>
    </source>
</evidence>
<evidence type="ECO:0000256" key="1">
    <source>
        <dbReference type="ARBA" id="ARBA00002074"/>
    </source>
</evidence>
<dbReference type="InterPro" id="IPR044974">
    <property type="entry name" value="Disease_R_plants"/>
</dbReference>
<reference evidence="15" key="2">
    <citation type="journal article" date="2024" name="Plant">
        <title>Genomic evolution and insights into agronomic trait innovations of Sesamum species.</title>
        <authorList>
            <person name="Miao H."/>
            <person name="Wang L."/>
            <person name="Qu L."/>
            <person name="Liu H."/>
            <person name="Sun Y."/>
            <person name="Le M."/>
            <person name="Wang Q."/>
            <person name="Wei S."/>
            <person name="Zheng Y."/>
            <person name="Lin W."/>
            <person name="Duan Y."/>
            <person name="Cao H."/>
            <person name="Xiong S."/>
            <person name="Wang X."/>
            <person name="Wei L."/>
            <person name="Li C."/>
            <person name="Ma Q."/>
            <person name="Ju M."/>
            <person name="Zhao R."/>
            <person name="Li G."/>
            <person name="Mu C."/>
            <person name="Tian Q."/>
            <person name="Mei H."/>
            <person name="Zhang T."/>
            <person name="Gao T."/>
            <person name="Zhang H."/>
        </authorList>
    </citation>
    <scope>NUCLEOTIDE SEQUENCE</scope>
    <source>
        <strain evidence="15">KEN1</strain>
    </source>
</reference>
<evidence type="ECO:0000256" key="11">
    <source>
        <dbReference type="SAM" id="MobiDB-lite"/>
    </source>
</evidence>
<dbReference type="InterPro" id="IPR002182">
    <property type="entry name" value="NB-ARC"/>
</dbReference>
<keyword evidence="10" id="KW-0067">ATP-binding</keyword>
<dbReference type="Gene3D" id="1.10.10.10">
    <property type="entry name" value="Winged helix-like DNA-binding domain superfamily/Winged helix DNA-binding domain"/>
    <property type="match status" value="1"/>
</dbReference>
<reference evidence="15" key="1">
    <citation type="submission" date="2020-06" db="EMBL/GenBank/DDBJ databases">
        <authorList>
            <person name="Li T."/>
            <person name="Hu X."/>
            <person name="Zhang T."/>
            <person name="Song X."/>
            <person name="Zhang H."/>
            <person name="Dai N."/>
            <person name="Sheng W."/>
            <person name="Hou X."/>
            <person name="Wei L."/>
        </authorList>
    </citation>
    <scope>NUCLEOTIDE SEQUENCE</scope>
    <source>
        <strain evidence="15">KEN1</strain>
        <tissue evidence="15">Leaf</tissue>
    </source>
</reference>
<evidence type="ECO:0000256" key="9">
    <source>
        <dbReference type="ARBA" id="ARBA00022821"/>
    </source>
</evidence>
<comment type="similarity">
    <text evidence="3">Belongs to the disease resistance NB-LRR family.</text>
</comment>
<sequence length="893" mass="102242">MAYAALVSVAETLSQTLKHHHYPFVLHEKPRFEALHEHVKFLRAFLEDFPQKANDLEGRLRDAATEAEDIIEYLLFEEIRSPSSTGGGGRGRGRPRTVDRSGSSNSRTLQKMCQQLPKVTEAVESIVEEVMRIKNSLGAVQDPQLSDSSESPPTTSSTALVPTKTYDRKDAMVGFEEDLLATKTRLCGGSCKLEFIPIYGMGGIGKATLARNAYGDPLIIEHFDSRAWLTVSQDYSIQEMLFALVDSIKAFNEKFDGGKHSYERMAEQVYKSLKGRRYLVVLDDMWSTKAWDDMRRILPDDSNGSRIIITTRLQDVAAYADSSSSLHEMRFMDVDQSWILLRQKVFNEQHCPPELENIGKMIARSCKGLPLAIVVIAGILSTVSQTQASWEDIAKKVNLAVSAKDEQFSRILSLNYTHLPHHLRPCFLYMGAFPEDYEIHVSKLVRLWMAEGFMKPSVSKCSEEQAEEYLEDLVKRSLVLVTRRKSNGKIKSCNVHDLVRDLCIRKAGEEKFILHATHKYFDKVIPESMKDQHRLSIPPLIALSLSLFSIIYNPPICSVLCFLKCQRFPNSLNSFRLLRVLDARKLTVTKFPNEVLELFHLRYLAFTHWFEGVVFIPASISKLQNLQTLFICSNVRKNCYAPCSIHFPAEIWRMAQLRHLVSIVLDPLPSPCGRSFALENLHTLALAENFTCSKRIGQIFPSLKKLGLVYTEDRRNWEFCRLHNLVHLHQLEKLKMFISEWYDGESRVPLWRKLAFPMMLKKLNLGGFALRQQTMATIGSLPNLHVLKLIDCSFGDCKWETSEGEFAQLKFLKIQTTNLKHWVTETSHFPTLERFLLYHCRELCEIPDVIGEIPTLELIEVTRWNKSLVESAKRIKQEQEDSGNDYLQVRILT</sequence>
<dbReference type="GO" id="GO:0043531">
    <property type="term" value="F:ADP binding"/>
    <property type="evidence" value="ECO:0007669"/>
    <property type="project" value="InterPro"/>
</dbReference>
<evidence type="ECO:0000256" key="3">
    <source>
        <dbReference type="ARBA" id="ARBA00008894"/>
    </source>
</evidence>
<dbReference type="Pfam" id="PF00931">
    <property type="entry name" value="NB-ARC"/>
    <property type="match status" value="1"/>
</dbReference>
<dbReference type="EMBL" id="JACGWN010000015">
    <property type="protein sequence ID" value="KAL0402598.1"/>
    <property type="molecule type" value="Genomic_DNA"/>
</dbReference>
<feature type="domain" description="NB-ARC" evidence="12">
    <location>
        <begin position="183"/>
        <end position="349"/>
    </location>
</feature>
<dbReference type="PANTHER" id="PTHR23155:SF1152">
    <property type="entry name" value="AAA+ ATPASE DOMAIN-CONTAINING PROTEIN"/>
    <property type="match status" value="1"/>
</dbReference>
<evidence type="ECO:0000259" key="13">
    <source>
        <dbReference type="Pfam" id="PF23559"/>
    </source>
</evidence>
<keyword evidence="8" id="KW-0547">Nucleotide-binding</keyword>
<dbReference type="InterPro" id="IPR032675">
    <property type="entry name" value="LRR_dom_sf"/>
</dbReference>
<dbReference type="Gene3D" id="1.20.5.4130">
    <property type="match status" value="1"/>
</dbReference>
<evidence type="ECO:0000259" key="14">
    <source>
        <dbReference type="Pfam" id="PF23598"/>
    </source>
</evidence>
<dbReference type="AlphaFoldDB" id="A0AAW2TCQ9"/>
<evidence type="ECO:0000256" key="5">
    <source>
        <dbReference type="ARBA" id="ARBA00022614"/>
    </source>
</evidence>
<comment type="function">
    <text evidence="1">Confers resistance to late blight (Phytophthora infestans) races carrying the avirulence gene Avr1. Resistance proteins guard the plant against pathogens that contain an appropriate avirulence protein via an indirect interaction with this avirulence protein. That triggers a defense system including the hypersensitive response, which restricts the pathogen growth.</text>
</comment>
<accession>A0AAW2TCQ9</accession>
<dbReference type="InterPro" id="IPR058922">
    <property type="entry name" value="WHD_DRP"/>
</dbReference>
<dbReference type="GO" id="GO:0051607">
    <property type="term" value="P:defense response to virus"/>
    <property type="evidence" value="ECO:0007669"/>
    <property type="project" value="UniProtKB-ARBA"/>
</dbReference>
<organism evidence="15">
    <name type="scientific">Sesamum latifolium</name>
    <dbReference type="NCBI Taxonomy" id="2727402"/>
    <lineage>
        <taxon>Eukaryota</taxon>
        <taxon>Viridiplantae</taxon>
        <taxon>Streptophyta</taxon>
        <taxon>Embryophyta</taxon>
        <taxon>Tracheophyta</taxon>
        <taxon>Spermatophyta</taxon>
        <taxon>Magnoliopsida</taxon>
        <taxon>eudicotyledons</taxon>
        <taxon>Gunneridae</taxon>
        <taxon>Pentapetalae</taxon>
        <taxon>asterids</taxon>
        <taxon>lamiids</taxon>
        <taxon>Lamiales</taxon>
        <taxon>Pedaliaceae</taxon>
        <taxon>Sesamum</taxon>
    </lineage>
</organism>
<keyword evidence="5" id="KW-0433">Leucine-rich repeat</keyword>
<dbReference type="GO" id="GO:0009626">
    <property type="term" value="P:plant-type hypersensitive response"/>
    <property type="evidence" value="ECO:0007669"/>
    <property type="project" value="UniProtKB-KW"/>
</dbReference>
<comment type="subcellular location">
    <subcellularLocation>
        <location evidence="2">Cytoplasm</location>
    </subcellularLocation>
</comment>
<feature type="compositionally biased region" description="Low complexity" evidence="11">
    <location>
        <begin position="146"/>
        <end position="158"/>
    </location>
</feature>